<dbReference type="SUPFAM" id="SSF52540">
    <property type="entry name" value="P-loop containing nucleoside triphosphate hydrolases"/>
    <property type="match status" value="1"/>
</dbReference>
<sequence length="218" mass="23791">MPLFELDHIHFAYPGHAPILRGAGLTLEAGQRLAITGANGAGKSTLLRIMVGLLVPDRGTVAAFGQVRRAEADFHEVRRRAGLVFQDPDDQLFCPTVTEDIAFGPLNLGKSRDEALAIAEDVLTRLDLTHLRERVTYKLSGGEKRLVTLATVLAMEPEVLLLDEPTNALDEDNAARLVEILTALPQAMVLVSHDTRFRAQIAPDSLRLNEGRLCPETG</sequence>
<dbReference type="Proteomes" id="UP000295733">
    <property type="component" value="Unassembled WGS sequence"/>
</dbReference>
<dbReference type="GO" id="GO:0016887">
    <property type="term" value="F:ATP hydrolysis activity"/>
    <property type="evidence" value="ECO:0007669"/>
    <property type="project" value="InterPro"/>
</dbReference>
<name>A0A4V2SM23_RHOAD</name>
<accession>A0A4V2SM23</accession>
<evidence type="ECO:0000256" key="1">
    <source>
        <dbReference type="ARBA" id="ARBA00005417"/>
    </source>
</evidence>
<evidence type="ECO:0000256" key="2">
    <source>
        <dbReference type="ARBA" id="ARBA00022448"/>
    </source>
</evidence>
<dbReference type="InterPro" id="IPR017871">
    <property type="entry name" value="ABC_transporter-like_CS"/>
</dbReference>
<evidence type="ECO:0000259" key="5">
    <source>
        <dbReference type="PROSITE" id="PS50893"/>
    </source>
</evidence>
<keyword evidence="7" id="KW-1185">Reference proteome</keyword>
<dbReference type="InterPro" id="IPR050095">
    <property type="entry name" value="ECF_ABC_transporter_ATP-bd"/>
</dbReference>
<dbReference type="InterPro" id="IPR015856">
    <property type="entry name" value="ABC_transpr_CbiO/EcfA_su"/>
</dbReference>
<dbReference type="AlphaFoldDB" id="A0A4V2SM23"/>
<dbReference type="EMBL" id="SLXL01000003">
    <property type="protein sequence ID" value="TCP25556.1"/>
    <property type="molecule type" value="Genomic_DNA"/>
</dbReference>
<reference evidence="6 7" key="1">
    <citation type="submission" date="2019-03" db="EMBL/GenBank/DDBJ databases">
        <title>Genomic Encyclopedia of Type Strains, Phase IV (KMG-IV): sequencing the most valuable type-strain genomes for metagenomic binning, comparative biology and taxonomic classification.</title>
        <authorList>
            <person name="Goeker M."/>
        </authorList>
    </citation>
    <scope>NUCLEOTIDE SEQUENCE [LARGE SCALE GENOMIC DNA]</scope>
    <source>
        <strain evidence="6 7">DSM 2781</strain>
    </source>
</reference>
<evidence type="ECO:0000313" key="7">
    <source>
        <dbReference type="Proteomes" id="UP000295733"/>
    </source>
</evidence>
<dbReference type="GO" id="GO:0043190">
    <property type="term" value="C:ATP-binding cassette (ABC) transporter complex"/>
    <property type="evidence" value="ECO:0007669"/>
    <property type="project" value="TreeGrafter"/>
</dbReference>
<dbReference type="CDD" id="cd03225">
    <property type="entry name" value="ABC_cobalt_CbiO_domain1"/>
    <property type="match status" value="1"/>
</dbReference>
<dbReference type="GO" id="GO:0042626">
    <property type="term" value="F:ATPase-coupled transmembrane transporter activity"/>
    <property type="evidence" value="ECO:0007669"/>
    <property type="project" value="TreeGrafter"/>
</dbReference>
<keyword evidence="4 6" id="KW-0067">ATP-binding</keyword>
<dbReference type="InterPro" id="IPR003593">
    <property type="entry name" value="AAA+_ATPase"/>
</dbReference>
<dbReference type="InterPro" id="IPR003439">
    <property type="entry name" value="ABC_transporter-like_ATP-bd"/>
</dbReference>
<dbReference type="PROSITE" id="PS00211">
    <property type="entry name" value="ABC_TRANSPORTER_1"/>
    <property type="match status" value="1"/>
</dbReference>
<evidence type="ECO:0000256" key="4">
    <source>
        <dbReference type="ARBA" id="ARBA00022840"/>
    </source>
</evidence>
<dbReference type="PROSITE" id="PS50893">
    <property type="entry name" value="ABC_TRANSPORTER_2"/>
    <property type="match status" value="1"/>
</dbReference>
<protein>
    <submittedName>
        <fullName evidence="6">Cobalt/nickel transport system ATP-binding protein</fullName>
    </submittedName>
</protein>
<dbReference type="PANTHER" id="PTHR43553:SF24">
    <property type="entry name" value="ENERGY-COUPLING FACTOR TRANSPORTER ATP-BINDING PROTEIN ECFA1"/>
    <property type="match status" value="1"/>
</dbReference>
<evidence type="ECO:0000256" key="3">
    <source>
        <dbReference type="ARBA" id="ARBA00022741"/>
    </source>
</evidence>
<comment type="similarity">
    <text evidence="1">Belongs to the ABC transporter superfamily.</text>
</comment>
<dbReference type="GO" id="GO:0005524">
    <property type="term" value="F:ATP binding"/>
    <property type="evidence" value="ECO:0007669"/>
    <property type="project" value="UniProtKB-KW"/>
</dbReference>
<dbReference type="InterPro" id="IPR027417">
    <property type="entry name" value="P-loop_NTPase"/>
</dbReference>
<dbReference type="PANTHER" id="PTHR43553">
    <property type="entry name" value="HEAVY METAL TRANSPORTER"/>
    <property type="match status" value="1"/>
</dbReference>
<dbReference type="Pfam" id="PF00005">
    <property type="entry name" value="ABC_tran"/>
    <property type="match status" value="1"/>
</dbReference>
<dbReference type="SMART" id="SM00382">
    <property type="entry name" value="AAA"/>
    <property type="match status" value="1"/>
</dbReference>
<proteinExistence type="inferred from homology"/>
<keyword evidence="2" id="KW-0813">Transport</keyword>
<dbReference type="Gene3D" id="3.40.50.300">
    <property type="entry name" value="P-loop containing nucleotide triphosphate hydrolases"/>
    <property type="match status" value="1"/>
</dbReference>
<keyword evidence="3" id="KW-0547">Nucleotide-binding</keyword>
<feature type="domain" description="ABC transporter" evidence="5">
    <location>
        <begin position="4"/>
        <end position="217"/>
    </location>
</feature>
<comment type="caution">
    <text evidence="6">The sequence shown here is derived from an EMBL/GenBank/DDBJ whole genome shotgun (WGS) entry which is preliminary data.</text>
</comment>
<dbReference type="OrthoDB" id="9782163at2"/>
<gene>
    <name evidence="6" type="ORF">EV656_103312</name>
</gene>
<evidence type="ECO:0000313" key="6">
    <source>
        <dbReference type="EMBL" id="TCP25556.1"/>
    </source>
</evidence>
<organism evidence="6 7">
    <name type="scientific">Rhodovulum adriaticum</name>
    <name type="common">Rhodopseudomonas adriatica</name>
    <dbReference type="NCBI Taxonomy" id="35804"/>
    <lineage>
        <taxon>Bacteria</taxon>
        <taxon>Pseudomonadati</taxon>
        <taxon>Pseudomonadota</taxon>
        <taxon>Alphaproteobacteria</taxon>
        <taxon>Rhodobacterales</taxon>
        <taxon>Paracoccaceae</taxon>
        <taxon>Rhodovulum</taxon>
    </lineage>
</organism>